<name>A0A931GBI4_9MICC</name>
<protein>
    <submittedName>
        <fullName evidence="2">Uncharacterized protein</fullName>
    </submittedName>
</protein>
<dbReference type="Proteomes" id="UP000655366">
    <property type="component" value="Unassembled WGS sequence"/>
</dbReference>
<keyword evidence="3" id="KW-1185">Reference proteome</keyword>
<feature type="region of interest" description="Disordered" evidence="1">
    <location>
        <begin position="221"/>
        <end position="241"/>
    </location>
</feature>
<evidence type="ECO:0000313" key="3">
    <source>
        <dbReference type="Proteomes" id="UP000655366"/>
    </source>
</evidence>
<dbReference type="EMBL" id="JADNYM010000021">
    <property type="protein sequence ID" value="MBG0740772.1"/>
    <property type="molecule type" value="Genomic_DNA"/>
</dbReference>
<dbReference type="AlphaFoldDB" id="A0A931GBI4"/>
<proteinExistence type="predicted"/>
<reference evidence="2 3" key="1">
    <citation type="submission" date="2020-11" db="EMBL/GenBank/DDBJ databases">
        <title>Arthrobacter antarcticus sp. nov., isolated from Antarctic Soil.</title>
        <authorList>
            <person name="Li J."/>
        </authorList>
    </citation>
    <scope>NUCLEOTIDE SEQUENCE [LARGE SCALE GENOMIC DNA]</scope>
    <source>
        <strain evidence="2 3">Z1-20</strain>
    </source>
</reference>
<comment type="caution">
    <text evidence="2">The sequence shown here is derived from an EMBL/GenBank/DDBJ whole genome shotgun (WGS) entry which is preliminary data.</text>
</comment>
<evidence type="ECO:0000313" key="2">
    <source>
        <dbReference type="EMBL" id="MBG0740772.1"/>
    </source>
</evidence>
<sequence>MGKKPQDYEPDRWSSRDVALWTTAELAVATLQGNLAGMPVTAVPFALRLSNAGDEGVYAHGAFRLLDYRAPGDGSYAYNSSTMLATGRGAVPLMIGVAAVRAMGNAGRGSAAASLAIPRWLQIEQGTLAVSNYGFYLHTATAVLAWDWHSIHFAELIGPGALRIQGQSPQGLVNWIIESEWAELVFFFWAGVRNPTHPQYVTRTWLPEEWLTRAFVFSRSEPGVGQPSSAQFQRIRGQLRP</sequence>
<accession>A0A931GBI4</accession>
<dbReference type="RefSeq" id="WP_196397711.1">
    <property type="nucleotide sequence ID" value="NZ_JADNYM010000021.1"/>
</dbReference>
<organism evidence="2 3">
    <name type="scientific">Arthrobacter terrae</name>
    <dbReference type="NCBI Taxonomy" id="2935737"/>
    <lineage>
        <taxon>Bacteria</taxon>
        <taxon>Bacillati</taxon>
        <taxon>Actinomycetota</taxon>
        <taxon>Actinomycetes</taxon>
        <taxon>Micrococcales</taxon>
        <taxon>Micrococcaceae</taxon>
        <taxon>Arthrobacter</taxon>
    </lineage>
</organism>
<gene>
    <name evidence="2" type="ORF">IV500_15460</name>
</gene>
<evidence type="ECO:0000256" key="1">
    <source>
        <dbReference type="SAM" id="MobiDB-lite"/>
    </source>
</evidence>